<dbReference type="Proteomes" id="UP000515563">
    <property type="component" value="Chromosome"/>
</dbReference>
<keyword evidence="2" id="KW-0732">Signal</keyword>
<reference evidence="4" key="1">
    <citation type="submission" date="2019-09" db="EMBL/GenBank/DDBJ databases">
        <title>Antimicrobial potential of Antarctic Bacteria.</title>
        <authorList>
            <person name="Benaud N."/>
            <person name="Edwards R.J."/>
            <person name="Ferrari B.C."/>
        </authorList>
    </citation>
    <scope>NUCLEOTIDE SEQUENCE [LARGE SCALE GENOMIC DNA]</scope>
    <source>
        <strain evidence="4">SPB151</strain>
    </source>
</reference>
<keyword evidence="4" id="KW-1185">Reference proteome</keyword>
<protein>
    <submittedName>
        <fullName evidence="3">Uncharacterized protein</fullName>
    </submittedName>
</protein>
<reference evidence="3 4" key="2">
    <citation type="journal article" date="2020" name="Microbiol. Resour. Announc.">
        <title>Antarctic desert soil bacteria exhibit high novel natural product potential, evaluated through long-read genome sequencing and comparative genomics.</title>
        <authorList>
            <person name="Benaud N."/>
            <person name="Edwards R.J."/>
            <person name="Amos T.G."/>
            <person name="D'Agostino P.M."/>
            <person name="Gutierrez-Chavez C."/>
            <person name="Montgomery K."/>
            <person name="Nicetic I."/>
            <person name="Ferrari B.C."/>
        </authorList>
    </citation>
    <scope>NUCLEOTIDE SEQUENCE [LARGE SCALE GENOMIC DNA]</scope>
    <source>
        <strain evidence="3 4">SPB151</strain>
    </source>
</reference>
<dbReference type="KEGG" id="kqi:F1D05_14670"/>
<feature type="signal peptide" evidence="2">
    <location>
        <begin position="1"/>
        <end position="24"/>
    </location>
</feature>
<feature type="chain" id="PRO_5038602018" evidence="2">
    <location>
        <begin position="25"/>
        <end position="303"/>
    </location>
</feature>
<name>A0A7G6WY62_9ACTN</name>
<gene>
    <name evidence="3" type="ORF">F1D05_14670</name>
</gene>
<dbReference type="RefSeq" id="WP_185448226.1">
    <property type="nucleotide sequence ID" value="NZ_CP043661.1"/>
</dbReference>
<evidence type="ECO:0000313" key="4">
    <source>
        <dbReference type="Proteomes" id="UP000515563"/>
    </source>
</evidence>
<sequence>MHNAAKVIISVVVLGLGLSGCCNGADCEVTPTPATSRISIPPFSPPPSDPPPAKATYQVPRTDCPGNYGVPLVVTTDTEAEVEYIDKITACTTVSGATTYLENNSDAVWVLRNTGSVDGDVTPWGDTLTMTSYRGIFAAGRNFLVPGGVVTVDLPPASLAWDLELPLTVGWVGHSVVAGKIASLGQQALADALKRTGRLSPALVQCTLAVTKYAGTVDGLADKQLSTIVMEGLGVGIATSKCRDETLKVTVREPTTKLPIALSDDIAKASRVTEYLEGIDKFLNYAKQGSRFSKLAIRFVAHL</sequence>
<dbReference type="PROSITE" id="PS51257">
    <property type="entry name" value="PROKAR_LIPOPROTEIN"/>
    <property type="match status" value="1"/>
</dbReference>
<dbReference type="AlphaFoldDB" id="A0A7G6WY62"/>
<proteinExistence type="predicted"/>
<evidence type="ECO:0000313" key="3">
    <source>
        <dbReference type="EMBL" id="QNE18927.1"/>
    </source>
</evidence>
<accession>A0A7G6WY62</accession>
<evidence type="ECO:0000256" key="1">
    <source>
        <dbReference type="SAM" id="MobiDB-lite"/>
    </source>
</evidence>
<evidence type="ECO:0000256" key="2">
    <source>
        <dbReference type="SAM" id="SignalP"/>
    </source>
</evidence>
<feature type="region of interest" description="Disordered" evidence="1">
    <location>
        <begin position="36"/>
        <end position="58"/>
    </location>
</feature>
<organism evidence="3 4">
    <name type="scientific">Kribbella qitaiheensis</name>
    <dbReference type="NCBI Taxonomy" id="1544730"/>
    <lineage>
        <taxon>Bacteria</taxon>
        <taxon>Bacillati</taxon>
        <taxon>Actinomycetota</taxon>
        <taxon>Actinomycetes</taxon>
        <taxon>Propionibacteriales</taxon>
        <taxon>Kribbellaceae</taxon>
        <taxon>Kribbella</taxon>
    </lineage>
</organism>
<dbReference type="EMBL" id="CP043661">
    <property type="protein sequence ID" value="QNE18927.1"/>
    <property type="molecule type" value="Genomic_DNA"/>
</dbReference>
<feature type="compositionally biased region" description="Pro residues" evidence="1">
    <location>
        <begin position="42"/>
        <end position="53"/>
    </location>
</feature>